<comment type="caution">
    <text evidence="2">The sequence shown here is derived from an EMBL/GenBank/DDBJ whole genome shotgun (WGS) entry which is preliminary data.</text>
</comment>
<name>A0A923JZV1_9PSED</name>
<feature type="region of interest" description="Disordered" evidence="1">
    <location>
        <begin position="255"/>
        <end position="280"/>
    </location>
</feature>
<dbReference type="Gene3D" id="2.180.10.10">
    <property type="entry name" value="RHS repeat-associated core"/>
    <property type="match status" value="1"/>
</dbReference>
<feature type="region of interest" description="Disordered" evidence="1">
    <location>
        <begin position="156"/>
        <end position="181"/>
    </location>
</feature>
<dbReference type="NCBIfam" id="TIGR03696">
    <property type="entry name" value="Rhs_assc_core"/>
    <property type="match status" value="1"/>
</dbReference>
<dbReference type="AlphaFoldDB" id="A0A923JZV1"/>
<sequence>MPVLRLAELAHHGLESYLPGDGVLGMSERINDLKVPASALLQCDLAGSVLSAHGTAQRMLTYTAYGYLADPVRKGAIGFNGQLLEGDVQGYLLGNGHRLYHLPIMRFASPDALSPFGEGGVNAYLYCDGDPINKLDPSGRVPGFIKKLFNRSNTAPQVATKQPGSLNKPAASGATQQTELTSRPGLQAAVEKVGLTIEDAQEHYDAVTPSAGYDSNFLAAKDFVVNGQTYGITRRGSGVGIVIVDTFMKDRHSNNPEYVMITPNKRPASSPSDTRNRLRT</sequence>
<gene>
    <name evidence="2" type="ORF">HU751_09495</name>
</gene>
<proteinExistence type="predicted"/>
<feature type="compositionally biased region" description="Polar residues" evidence="1">
    <location>
        <begin position="156"/>
        <end position="165"/>
    </location>
</feature>
<dbReference type="InterPro" id="IPR022385">
    <property type="entry name" value="Rhs_assc_core"/>
</dbReference>
<reference evidence="2" key="1">
    <citation type="journal article" date="2020" name="Microorganisms">
        <title>Reliable Identification of Environmental Pseudomonas Isolates Using the rpoD Gene.</title>
        <authorList>
            <consortium name="The Broad Institute Genome Sequencing Platform"/>
            <person name="Girard L."/>
            <person name="Lood C."/>
            <person name="Rokni-Zadeh H."/>
            <person name="van Noort V."/>
            <person name="Lavigne R."/>
            <person name="De Mot R."/>
        </authorList>
    </citation>
    <scope>NUCLEOTIDE SEQUENCE</scope>
    <source>
        <strain evidence="2">BW13M1</strain>
    </source>
</reference>
<evidence type="ECO:0000256" key="1">
    <source>
        <dbReference type="SAM" id="MobiDB-lite"/>
    </source>
</evidence>
<dbReference type="EMBL" id="JABWRJ010000009">
    <property type="protein sequence ID" value="MBC3446005.1"/>
    <property type="molecule type" value="Genomic_DNA"/>
</dbReference>
<protein>
    <submittedName>
        <fullName evidence="2">RHS repeat-associated core domain-containing protein</fullName>
    </submittedName>
</protein>
<reference evidence="2" key="2">
    <citation type="submission" date="2020-07" db="EMBL/GenBank/DDBJ databases">
        <authorList>
            <person name="Lood C."/>
            <person name="Girard L."/>
        </authorList>
    </citation>
    <scope>NUCLEOTIDE SEQUENCE</scope>
    <source>
        <strain evidence="2">BW13M1</strain>
    </source>
</reference>
<evidence type="ECO:0000313" key="2">
    <source>
        <dbReference type="EMBL" id="MBC3446005.1"/>
    </source>
</evidence>
<accession>A0A923JZV1</accession>
<organism evidence="2">
    <name type="scientific">Pseudomonas peradeniyensis</name>
    <dbReference type="NCBI Taxonomy" id="2745488"/>
    <lineage>
        <taxon>Bacteria</taxon>
        <taxon>Pseudomonadati</taxon>
        <taxon>Pseudomonadota</taxon>
        <taxon>Gammaproteobacteria</taxon>
        <taxon>Pseudomonadales</taxon>
        <taxon>Pseudomonadaceae</taxon>
        <taxon>Pseudomonas</taxon>
    </lineage>
</organism>